<gene>
    <name evidence="2" type="ORF">KAJ83_04550</name>
</gene>
<accession>A0A8J7SLI9</accession>
<evidence type="ECO:0000256" key="1">
    <source>
        <dbReference type="SAM" id="MobiDB-lite"/>
    </source>
</evidence>
<protein>
    <submittedName>
        <fullName evidence="2">Uncharacterized protein</fullName>
    </submittedName>
</protein>
<dbReference type="AlphaFoldDB" id="A0A8J7SLI9"/>
<dbReference type="RefSeq" id="WP_210680861.1">
    <property type="nucleotide sequence ID" value="NZ_JAGMWN010000002.1"/>
</dbReference>
<dbReference type="InterPro" id="IPR038996">
    <property type="entry name" value="Gp14"/>
</dbReference>
<dbReference type="Pfam" id="PF24072">
    <property type="entry name" value="T7_gp14"/>
    <property type="match status" value="1"/>
</dbReference>
<keyword evidence="3" id="KW-1185">Reference proteome</keyword>
<proteinExistence type="predicted"/>
<feature type="compositionally biased region" description="Low complexity" evidence="1">
    <location>
        <begin position="73"/>
        <end position="86"/>
    </location>
</feature>
<evidence type="ECO:0000313" key="3">
    <source>
        <dbReference type="Proteomes" id="UP000672602"/>
    </source>
</evidence>
<dbReference type="Proteomes" id="UP000672602">
    <property type="component" value="Unassembled WGS sequence"/>
</dbReference>
<comment type="caution">
    <text evidence="2">The sequence shown here is derived from an EMBL/GenBank/DDBJ whole genome shotgun (WGS) entry which is preliminary data.</text>
</comment>
<feature type="region of interest" description="Disordered" evidence="1">
    <location>
        <begin position="25"/>
        <end position="91"/>
    </location>
</feature>
<organism evidence="2 3">
    <name type="scientific">Marivibrio halodurans</name>
    <dbReference type="NCBI Taxonomy" id="2039722"/>
    <lineage>
        <taxon>Bacteria</taxon>
        <taxon>Pseudomonadati</taxon>
        <taxon>Pseudomonadota</taxon>
        <taxon>Alphaproteobacteria</taxon>
        <taxon>Rhodospirillales</taxon>
        <taxon>Rhodospirillaceae</taxon>
        <taxon>Marivibrio</taxon>
    </lineage>
</organism>
<sequence>MTGVDPISVAGLGLSVLSTIGDGMSRGAEAEARRETQARQAENERNRRAHEQQQHALRQRVEERRIERERKQALATQRARLAASGVSGTGGSADAIMAGIHQRADQRLTDLRADTLFQPEPVDLLADDTGDTLKNIAGFGHQVLGVADQTVDLLSNAFPGSE</sequence>
<feature type="compositionally biased region" description="Basic and acidic residues" evidence="1">
    <location>
        <begin position="28"/>
        <end position="72"/>
    </location>
</feature>
<dbReference type="EMBL" id="JAGMWN010000002">
    <property type="protein sequence ID" value="MBP5856266.1"/>
    <property type="molecule type" value="Genomic_DNA"/>
</dbReference>
<reference evidence="2" key="1">
    <citation type="submission" date="2021-04" db="EMBL/GenBank/DDBJ databases">
        <authorList>
            <person name="Zhang D.-C."/>
        </authorList>
    </citation>
    <scope>NUCLEOTIDE SEQUENCE</scope>
    <source>
        <strain evidence="2">CGMCC 1.15697</strain>
    </source>
</reference>
<evidence type="ECO:0000313" key="2">
    <source>
        <dbReference type="EMBL" id="MBP5856266.1"/>
    </source>
</evidence>
<name>A0A8J7SLI9_9PROT</name>